<dbReference type="Proteomes" id="UP000316714">
    <property type="component" value="Unassembled WGS sequence"/>
</dbReference>
<feature type="domain" description="Fumarylacetoacetase-like C-terminal" evidence="3">
    <location>
        <begin position="101"/>
        <end position="275"/>
    </location>
</feature>
<dbReference type="Gene3D" id="3.90.850.10">
    <property type="entry name" value="Fumarylacetoacetase-like, C-terminal domain"/>
    <property type="match status" value="1"/>
</dbReference>
<accession>A0A5C5VBP0</accession>
<dbReference type="InterPro" id="IPR011234">
    <property type="entry name" value="Fumarylacetoacetase-like_C"/>
</dbReference>
<dbReference type="PANTHER" id="PTHR42796:SF7">
    <property type="entry name" value="2-DEHYDRO-3-DEOXY-D-ARABINONATE DEHYDRATASE"/>
    <property type="match status" value="1"/>
</dbReference>
<comment type="similarity">
    <text evidence="1">Belongs to the FAH family.</text>
</comment>
<dbReference type="Pfam" id="PF01557">
    <property type="entry name" value="FAA_hydrolase"/>
    <property type="match status" value="1"/>
</dbReference>
<evidence type="ECO:0000259" key="3">
    <source>
        <dbReference type="Pfam" id="PF01557"/>
    </source>
</evidence>
<dbReference type="PANTHER" id="PTHR42796">
    <property type="entry name" value="FUMARYLACETOACETATE HYDROLASE DOMAIN-CONTAINING PROTEIN 2A-RELATED"/>
    <property type="match status" value="1"/>
</dbReference>
<dbReference type="EMBL" id="SIHJ01000001">
    <property type="protein sequence ID" value="TWT35239.1"/>
    <property type="molecule type" value="Genomic_DNA"/>
</dbReference>
<dbReference type="RefSeq" id="WP_146561255.1">
    <property type="nucleotide sequence ID" value="NZ_SIHJ01000001.1"/>
</dbReference>
<dbReference type="GO" id="GO:0046872">
    <property type="term" value="F:metal ion binding"/>
    <property type="evidence" value="ECO:0007669"/>
    <property type="project" value="UniProtKB-KW"/>
</dbReference>
<evidence type="ECO:0000313" key="4">
    <source>
        <dbReference type="EMBL" id="TWT35239.1"/>
    </source>
</evidence>
<name>A0A5C5VBP0_9BACT</name>
<dbReference type="GO" id="GO:0016787">
    <property type="term" value="F:hydrolase activity"/>
    <property type="evidence" value="ECO:0007669"/>
    <property type="project" value="UniProtKB-KW"/>
</dbReference>
<protein>
    <submittedName>
        <fullName evidence="4">Fumarylacetoacetate (FAA) hydrolase family protein</fullName>
    </submittedName>
</protein>
<keyword evidence="2" id="KW-0479">Metal-binding</keyword>
<proteinExistence type="inferred from homology"/>
<evidence type="ECO:0000256" key="1">
    <source>
        <dbReference type="ARBA" id="ARBA00010211"/>
    </source>
</evidence>
<dbReference type="SUPFAM" id="SSF56529">
    <property type="entry name" value="FAH"/>
    <property type="match status" value="1"/>
</dbReference>
<dbReference type="AlphaFoldDB" id="A0A5C5VBP0"/>
<evidence type="ECO:0000313" key="5">
    <source>
        <dbReference type="Proteomes" id="UP000316714"/>
    </source>
</evidence>
<keyword evidence="4" id="KW-0378">Hydrolase</keyword>
<dbReference type="InterPro" id="IPR051121">
    <property type="entry name" value="FAH"/>
</dbReference>
<comment type="caution">
    <text evidence="4">The sequence shown here is derived from an EMBL/GenBank/DDBJ whole genome shotgun (WGS) entry which is preliminary data.</text>
</comment>
<dbReference type="OrthoDB" id="9779415at2"/>
<evidence type="ECO:0000256" key="2">
    <source>
        <dbReference type="ARBA" id="ARBA00022723"/>
    </source>
</evidence>
<keyword evidence="5" id="KW-1185">Reference proteome</keyword>
<reference evidence="4 5" key="1">
    <citation type="submission" date="2019-02" db="EMBL/GenBank/DDBJ databases">
        <title>Deep-cultivation of Planctomycetes and their phenomic and genomic characterization uncovers novel biology.</title>
        <authorList>
            <person name="Wiegand S."/>
            <person name="Jogler M."/>
            <person name="Boedeker C."/>
            <person name="Pinto D."/>
            <person name="Vollmers J."/>
            <person name="Rivas-Marin E."/>
            <person name="Kohn T."/>
            <person name="Peeters S.H."/>
            <person name="Heuer A."/>
            <person name="Rast P."/>
            <person name="Oberbeckmann S."/>
            <person name="Bunk B."/>
            <person name="Jeske O."/>
            <person name="Meyerdierks A."/>
            <person name="Storesund J.E."/>
            <person name="Kallscheuer N."/>
            <person name="Luecker S."/>
            <person name="Lage O.M."/>
            <person name="Pohl T."/>
            <person name="Merkel B.J."/>
            <person name="Hornburger P."/>
            <person name="Mueller R.-W."/>
            <person name="Bruemmer F."/>
            <person name="Labrenz M."/>
            <person name="Spormann A.M."/>
            <person name="Op Den Camp H."/>
            <person name="Overmann J."/>
            <person name="Amann R."/>
            <person name="Jetten M.S.M."/>
            <person name="Mascher T."/>
            <person name="Medema M.H."/>
            <person name="Devos D.P."/>
            <person name="Kaster A.-K."/>
            <person name="Ovreas L."/>
            <person name="Rohde M."/>
            <person name="Galperin M.Y."/>
            <person name="Jogler C."/>
        </authorList>
    </citation>
    <scope>NUCLEOTIDE SEQUENCE [LARGE SCALE GENOMIC DNA]</scope>
    <source>
        <strain evidence="4 5">KOR34</strain>
    </source>
</reference>
<gene>
    <name evidence="4" type="ORF">KOR34_01270</name>
</gene>
<sequence>MLLYRTIAGPVLSVDDQLYQLDYEWETLVNDSSLAQLLQQLASSGHPDPTLANAIAPALPPLGDRQEIWASGVTYFRSRTARMEESESAGGGDFYDRVYAAERPEIFFKATPHRTVGPGDAMRLRSDSKWMVPEPELVLVVTREGNIVGYTVGNDLSCRDLEGENPLYLPQAKTFDRCAAVGPGVFVPGEPISPESKVHVLIRRAGGIAFEGETTLNQMKRRHEELVEFLFRENAHPYGVLLMTGTGIVPPDDFTLEPDDVVDITIDGIGTLSNPMQ</sequence>
<dbReference type="GO" id="GO:0044281">
    <property type="term" value="P:small molecule metabolic process"/>
    <property type="evidence" value="ECO:0007669"/>
    <property type="project" value="UniProtKB-ARBA"/>
</dbReference>
<organism evidence="4 5">
    <name type="scientific">Posidoniimonas corsicana</name>
    <dbReference type="NCBI Taxonomy" id="1938618"/>
    <lineage>
        <taxon>Bacteria</taxon>
        <taxon>Pseudomonadati</taxon>
        <taxon>Planctomycetota</taxon>
        <taxon>Planctomycetia</taxon>
        <taxon>Pirellulales</taxon>
        <taxon>Lacipirellulaceae</taxon>
        <taxon>Posidoniimonas</taxon>
    </lineage>
</organism>
<dbReference type="InterPro" id="IPR036663">
    <property type="entry name" value="Fumarylacetoacetase_C_sf"/>
</dbReference>